<dbReference type="Gene3D" id="3.40.50.150">
    <property type="entry name" value="Vaccinia Virus protein VP39"/>
    <property type="match status" value="1"/>
</dbReference>
<feature type="domain" description="Methyltransferase" evidence="1">
    <location>
        <begin position="58"/>
        <end position="142"/>
    </location>
</feature>
<proteinExistence type="predicted"/>
<evidence type="ECO:0000259" key="1">
    <source>
        <dbReference type="Pfam" id="PF13649"/>
    </source>
</evidence>
<dbReference type="Pfam" id="PF13649">
    <property type="entry name" value="Methyltransf_25"/>
    <property type="match status" value="1"/>
</dbReference>
<sequence>MYKLNKSNHKKDNTEFYKKSLTTYGISAKGVHWNSQYTQYKRFEILTNFIKNIESSFIVDAGCGLGEYYNYLFDSHKRPLNYLGIDCEEMMIELAKKRFIDVDFRIIDILKDKLVEADYYVCSGAMNLLQKEEIFIFIEKCFISSKKGFAFNFLKNDPLTNVNIKDIINYSKNLTKKVTIKEDYLQNDISIYLEK</sequence>
<evidence type="ECO:0000313" key="3">
    <source>
        <dbReference type="Proteomes" id="UP000290870"/>
    </source>
</evidence>
<organism evidence="2 3">
    <name type="scientific">Arcobacter cloacae</name>
    <dbReference type="NCBI Taxonomy" id="1054034"/>
    <lineage>
        <taxon>Bacteria</taxon>
        <taxon>Pseudomonadati</taxon>
        <taxon>Campylobacterota</taxon>
        <taxon>Epsilonproteobacteria</taxon>
        <taxon>Campylobacterales</taxon>
        <taxon>Arcobacteraceae</taxon>
        <taxon>Arcobacter</taxon>
    </lineage>
</organism>
<dbReference type="SUPFAM" id="SSF53335">
    <property type="entry name" value="S-adenosyl-L-methionine-dependent methyltransferases"/>
    <property type="match status" value="1"/>
</dbReference>
<dbReference type="InterPro" id="IPR041698">
    <property type="entry name" value="Methyltransf_25"/>
</dbReference>
<name>A0A4Q0ZF93_9BACT</name>
<gene>
    <name evidence="2" type="ORF">CRU90_03530</name>
</gene>
<dbReference type="Proteomes" id="UP000290870">
    <property type="component" value="Unassembled WGS sequence"/>
</dbReference>
<accession>A0A4Q0ZF93</accession>
<comment type="caution">
    <text evidence="2">The sequence shown here is derived from an EMBL/GenBank/DDBJ whole genome shotgun (WGS) entry which is preliminary data.</text>
</comment>
<dbReference type="RefSeq" id="WP_128985901.1">
    <property type="nucleotide sequence ID" value="NZ_PDJZ01000003.1"/>
</dbReference>
<dbReference type="CDD" id="cd02440">
    <property type="entry name" value="AdoMet_MTases"/>
    <property type="match status" value="1"/>
</dbReference>
<evidence type="ECO:0000313" key="2">
    <source>
        <dbReference type="EMBL" id="RXJ85039.1"/>
    </source>
</evidence>
<dbReference type="AlphaFoldDB" id="A0A4Q0ZF93"/>
<reference evidence="2 3" key="1">
    <citation type="submission" date="2017-10" db="EMBL/GenBank/DDBJ databases">
        <title>Genomics of the genus Arcobacter.</title>
        <authorList>
            <person name="Perez-Cataluna A."/>
            <person name="Figueras M.J."/>
        </authorList>
    </citation>
    <scope>NUCLEOTIDE SEQUENCE [LARGE SCALE GENOMIC DNA]</scope>
    <source>
        <strain evidence="2 3">F26</strain>
    </source>
</reference>
<dbReference type="InterPro" id="IPR029063">
    <property type="entry name" value="SAM-dependent_MTases_sf"/>
</dbReference>
<dbReference type="OrthoDB" id="9791837at2"/>
<protein>
    <recommendedName>
        <fullName evidence="1">Methyltransferase domain-containing protein</fullName>
    </recommendedName>
</protein>
<dbReference type="EMBL" id="PDJZ01000003">
    <property type="protein sequence ID" value="RXJ85039.1"/>
    <property type="molecule type" value="Genomic_DNA"/>
</dbReference>